<dbReference type="STRING" id="563176.SAMN04488090_3419"/>
<dbReference type="RefSeq" id="WP_093204909.1">
    <property type="nucleotide sequence ID" value="NZ_FNGS01000006.1"/>
</dbReference>
<dbReference type="AlphaFoldDB" id="A0A1G9T5F1"/>
<organism evidence="1 2">
    <name type="scientific">Siphonobacter aquaeclarae</name>
    <dbReference type="NCBI Taxonomy" id="563176"/>
    <lineage>
        <taxon>Bacteria</taxon>
        <taxon>Pseudomonadati</taxon>
        <taxon>Bacteroidota</taxon>
        <taxon>Cytophagia</taxon>
        <taxon>Cytophagales</taxon>
        <taxon>Cytophagaceae</taxon>
        <taxon>Siphonobacter</taxon>
    </lineage>
</organism>
<dbReference type="OrthoDB" id="9895242at2"/>
<gene>
    <name evidence="1" type="ORF">SAMN04488090_3419</name>
</gene>
<dbReference type="Proteomes" id="UP000198901">
    <property type="component" value="Unassembled WGS sequence"/>
</dbReference>
<dbReference type="Gene3D" id="1.10.1200.10">
    <property type="entry name" value="ACP-like"/>
    <property type="match status" value="1"/>
</dbReference>
<dbReference type="EMBL" id="FNGS01000006">
    <property type="protein sequence ID" value="SDM42857.1"/>
    <property type="molecule type" value="Genomic_DNA"/>
</dbReference>
<sequence>MKIIPTPHSRLSALVPSIRMILRKRFYAYVPGHLRLSHSLATDFGLTYAEICELTNDLEDVTGLDVASADLSRVQTVGDLVREFQKQMPANPRSYQAALG</sequence>
<dbReference type="InterPro" id="IPR036736">
    <property type="entry name" value="ACP-like_sf"/>
</dbReference>
<accession>A0A1G9T5F1</accession>
<name>A0A1G9T5F1_9BACT</name>
<proteinExistence type="predicted"/>
<evidence type="ECO:0000313" key="2">
    <source>
        <dbReference type="Proteomes" id="UP000198901"/>
    </source>
</evidence>
<evidence type="ECO:0008006" key="3">
    <source>
        <dbReference type="Google" id="ProtNLM"/>
    </source>
</evidence>
<reference evidence="1 2" key="1">
    <citation type="submission" date="2016-10" db="EMBL/GenBank/DDBJ databases">
        <authorList>
            <person name="de Groot N.N."/>
        </authorList>
    </citation>
    <scope>NUCLEOTIDE SEQUENCE [LARGE SCALE GENOMIC DNA]</scope>
    <source>
        <strain evidence="1 2">DSM 21668</strain>
    </source>
</reference>
<dbReference type="SUPFAM" id="SSF47336">
    <property type="entry name" value="ACP-like"/>
    <property type="match status" value="1"/>
</dbReference>
<evidence type="ECO:0000313" key="1">
    <source>
        <dbReference type="EMBL" id="SDM42857.1"/>
    </source>
</evidence>
<protein>
    <recommendedName>
        <fullName evidence="3">Acyl carrier protein</fullName>
    </recommendedName>
</protein>
<keyword evidence="2" id="KW-1185">Reference proteome</keyword>